<reference evidence="2 3" key="1">
    <citation type="submission" date="2018-06" db="EMBL/GenBank/DDBJ databases">
        <title>Population genomics shows no distinction between pathogenic Candida krusei and environmental Pichia kudriavzevii: One species, four names.</title>
        <authorList>
            <person name="Douglass A.P."/>
            <person name="Offei B."/>
            <person name="Braun-Galleani S."/>
            <person name="Coughlan A.Y."/>
            <person name="Martos A."/>
            <person name="Ortiz-Merino R.A."/>
            <person name="Byrne K.P."/>
            <person name="Wolfe K.H."/>
        </authorList>
    </citation>
    <scope>NUCLEOTIDE SEQUENCE [LARGE SCALE GENOMIC DNA]</scope>
    <source>
        <strain evidence="2 3">CBS573</strain>
    </source>
</reference>
<feature type="compositionally biased region" description="Low complexity" evidence="1">
    <location>
        <begin position="150"/>
        <end position="183"/>
    </location>
</feature>
<dbReference type="Proteomes" id="UP000249293">
    <property type="component" value="Chromosome 1"/>
</dbReference>
<keyword evidence="3" id="KW-1185">Reference proteome</keyword>
<dbReference type="AlphaFoldDB" id="A0A2U9QXL1"/>
<dbReference type="GeneID" id="40381446"/>
<gene>
    <name evidence="2" type="ORF">C5L36_0A03370</name>
</gene>
<name>A0A2U9QXL1_PICKU</name>
<protein>
    <submittedName>
        <fullName evidence="2">Uncharacterized protein</fullName>
    </submittedName>
</protein>
<evidence type="ECO:0000256" key="1">
    <source>
        <dbReference type="SAM" id="MobiDB-lite"/>
    </source>
</evidence>
<dbReference type="EMBL" id="CP028773">
    <property type="protein sequence ID" value="AWU73736.1"/>
    <property type="molecule type" value="Genomic_DNA"/>
</dbReference>
<sequence>MKFPLLDVQRIRHQTWLYRQLKVNPVEAVVRQVRWGKPGPSKRLLKEVSHARRGNRFYEDPPKEERDRLKEEAYFQGQVHKYRPRNIAFELRRELEREYMDYKGAIEARERAVVGDELRSELSLDELVILFSKKLSNSTVIDVPIPLEQSLPSPTTTTTAETTTTTTAETLPSPSSTTSRSPSGKSGHLSNEAQIYRFLSCVAHAPDGVRPVVARVQLQMVIEELLKGGVLGASSIAVGHVLYNRHWKLLGVEGNLSVARVLQDVCRDATAARVASERALKLRKECLQISG</sequence>
<dbReference type="RefSeq" id="XP_029319213.1">
    <property type="nucleotide sequence ID" value="XM_029463353.1"/>
</dbReference>
<evidence type="ECO:0000313" key="3">
    <source>
        <dbReference type="Proteomes" id="UP000249293"/>
    </source>
</evidence>
<feature type="region of interest" description="Disordered" evidence="1">
    <location>
        <begin position="147"/>
        <end position="188"/>
    </location>
</feature>
<accession>A0A2U9QXL1</accession>
<evidence type="ECO:0000313" key="2">
    <source>
        <dbReference type="EMBL" id="AWU73736.1"/>
    </source>
</evidence>
<dbReference type="VEuPathDB" id="FungiDB:C5L36_0A03370"/>
<dbReference type="KEGG" id="pkz:C5L36_0A03370"/>
<organism evidence="2 3">
    <name type="scientific">Pichia kudriavzevii</name>
    <name type="common">Yeast</name>
    <name type="synonym">Issatchenkia orientalis</name>
    <dbReference type="NCBI Taxonomy" id="4909"/>
    <lineage>
        <taxon>Eukaryota</taxon>
        <taxon>Fungi</taxon>
        <taxon>Dikarya</taxon>
        <taxon>Ascomycota</taxon>
        <taxon>Saccharomycotina</taxon>
        <taxon>Pichiomycetes</taxon>
        <taxon>Pichiales</taxon>
        <taxon>Pichiaceae</taxon>
        <taxon>Pichia</taxon>
    </lineage>
</organism>
<proteinExistence type="predicted"/>